<evidence type="ECO:0000313" key="1">
    <source>
        <dbReference type="EMBL" id="NYD23110.1"/>
    </source>
</evidence>
<reference evidence="1 2" key="1">
    <citation type="submission" date="2020-07" db="EMBL/GenBank/DDBJ databases">
        <title>Sequencing the genomes of 1000 actinobacteria strains.</title>
        <authorList>
            <person name="Klenk H.-P."/>
        </authorList>
    </citation>
    <scope>NUCLEOTIDE SEQUENCE [LARGE SCALE GENOMIC DNA]</scope>
    <source>
        <strain evidence="1 2">DSM 7487</strain>
    </source>
</reference>
<dbReference type="RefSeq" id="WP_179752599.1">
    <property type="nucleotide sequence ID" value="NZ_BAAAGN010000010.1"/>
</dbReference>
<accession>A0A7Y9DM18</accession>
<proteinExistence type="predicted"/>
<gene>
    <name evidence="1" type="ORF">BJ968_002650</name>
</gene>
<name>A0A7Y9DM18_9ACTN</name>
<protein>
    <submittedName>
        <fullName evidence="1">Uncharacterized protein</fullName>
    </submittedName>
</protein>
<evidence type="ECO:0000313" key="2">
    <source>
        <dbReference type="Proteomes" id="UP000521922"/>
    </source>
</evidence>
<dbReference type="EMBL" id="JACCBB010000001">
    <property type="protein sequence ID" value="NYD23110.1"/>
    <property type="molecule type" value="Genomic_DNA"/>
</dbReference>
<sequence length="55" mass="5942">MELAVGSFLVGFPGAGSNVFGQEELDLVERWSSSTSLVGETAGRMRAGPRRSERR</sequence>
<dbReference type="AlphaFoldDB" id="A0A7Y9DM18"/>
<organism evidence="1 2">
    <name type="scientific">Kineococcus aurantiacus</name>
    <dbReference type="NCBI Taxonomy" id="37633"/>
    <lineage>
        <taxon>Bacteria</taxon>
        <taxon>Bacillati</taxon>
        <taxon>Actinomycetota</taxon>
        <taxon>Actinomycetes</taxon>
        <taxon>Kineosporiales</taxon>
        <taxon>Kineosporiaceae</taxon>
        <taxon>Kineococcus</taxon>
    </lineage>
</organism>
<dbReference type="Proteomes" id="UP000521922">
    <property type="component" value="Unassembled WGS sequence"/>
</dbReference>
<comment type="caution">
    <text evidence="1">The sequence shown here is derived from an EMBL/GenBank/DDBJ whole genome shotgun (WGS) entry which is preliminary data.</text>
</comment>
<keyword evidence="2" id="KW-1185">Reference proteome</keyword>